<evidence type="ECO:0000256" key="3">
    <source>
        <dbReference type="ARBA" id="ARBA00022723"/>
    </source>
</evidence>
<feature type="binding site" description="in other chain" evidence="8">
    <location>
        <begin position="13"/>
        <end position="16"/>
    </location>
    <ligand>
        <name>IMP</name>
        <dbReference type="ChEBI" id="CHEBI:58053"/>
        <note>ligand shared between dimeric partners</note>
    </ligand>
</feature>
<dbReference type="GO" id="GO:0000287">
    <property type="term" value="F:magnesium ion binding"/>
    <property type="evidence" value="ECO:0007669"/>
    <property type="project" value="UniProtKB-UniRule"/>
</dbReference>
<dbReference type="EMBL" id="SFCC01000002">
    <property type="protein sequence ID" value="RZQ65246.1"/>
    <property type="molecule type" value="Genomic_DNA"/>
</dbReference>
<dbReference type="PROSITE" id="PS00513">
    <property type="entry name" value="ADENYLOSUCCIN_SYN_2"/>
    <property type="match status" value="1"/>
</dbReference>
<feature type="binding site" evidence="8">
    <location>
        <position position="13"/>
    </location>
    <ligand>
        <name>Mg(2+)</name>
        <dbReference type="ChEBI" id="CHEBI:18420"/>
    </ligand>
</feature>
<dbReference type="FunFam" id="3.90.170.10:FF:000001">
    <property type="entry name" value="Adenylosuccinate synthetase"/>
    <property type="match status" value="1"/>
</dbReference>
<dbReference type="NCBIfam" id="TIGR00184">
    <property type="entry name" value="purA"/>
    <property type="match status" value="1"/>
</dbReference>
<dbReference type="PROSITE" id="PS01266">
    <property type="entry name" value="ADENYLOSUCCIN_SYN_1"/>
    <property type="match status" value="1"/>
</dbReference>
<dbReference type="GO" id="GO:0005525">
    <property type="term" value="F:GTP binding"/>
    <property type="evidence" value="ECO:0007669"/>
    <property type="project" value="UniProtKB-UniRule"/>
</dbReference>
<feature type="binding site" evidence="8">
    <location>
        <begin position="40"/>
        <end position="42"/>
    </location>
    <ligand>
        <name>GTP</name>
        <dbReference type="ChEBI" id="CHEBI:37565"/>
    </ligand>
</feature>
<keyword evidence="4 8" id="KW-0547">Nucleotide-binding</keyword>
<sequence>MPAIVLIGAQWGDEGKGKATDLLGDRVQWVVRYQGGNNAGHTVVLPDGQDFALHLIPSGILTPGVTNVIGNGVVVDPGVLLDELAGLEERGVDTSRLLLSADAHLIMPYHVAIDKVTERYLGAKKIGTTGRGIGPCYQDKIARVGVRVQDLLDEKILRQKVEAALEVKNQILVKVYNRKGLDPEQVADEVLAAGEKFAHRIADTRLELNKALERGETVLLEGSQGTLLDVDHGTYPFVTSSNPTSGGASAGSGIGPGRITTVLGILKAYTTRVGSGPFPTELHDESGENLRKAGGEFGVTTGRSRRTGWFDAVIARYAVRVNGITDYFLTKLDVLSGLEKVPVCVAYDVDGVRTEDMPMTQTDVHHAVPVYEEMPGWWEDISECRTFEDLPANARAYVERLEELSGARMSAIGVGPGREQTIVRHRFL</sequence>
<dbReference type="OrthoDB" id="9807553at2"/>
<dbReference type="SMART" id="SM00788">
    <property type="entry name" value="Adenylsucc_synt"/>
    <property type="match status" value="1"/>
</dbReference>
<dbReference type="NCBIfam" id="NF002223">
    <property type="entry name" value="PRK01117.1"/>
    <property type="match status" value="1"/>
</dbReference>
<name>A0A4Q7JDY5_9PSEU</name>
<dbReference type="InterPro" id="IPR001114">
    <property type="entry name" value="Adenylosuccinate_synthetase"/>
</dbReference>
<dbReference type="EC" id="6.3.4.4" evidence="8 10"/>
<comment type="subunit">
    <text evidence="1 8">Homodimer.</text>
</comment>
<comment type="similarity">
    <text evidence="8 10">Belongs to the adenylosuccinate synthetase family.</text>
</comment>
<feature type="binding site" description="in other chain" evidence="8">
    <location>
        <position position="129"/>
    </location>
    <ligand>
        <name>IMP</name>
        <dbReference type="ChEBI" id="CHEBI:58053"/>
        <note>ligand shared between dimeric partners</note>
    </ligand>
</feature>
<comment type="subcellular location">
    <subcellularLocation>
        <location evidence="8">Cytoplasm</location>
    </subcellularLocation>
</comment>
<proteinExistence type="inferred from homology"/>
<evidence type="ECO:0000256" key="2">
    <source>
        <dbReference type="ARBA" id="ARBA00022598"/>
    </source>
</evidence>
<feature type="binding site" description="in other chain" evidence="8">
    <location>
        <position position="224"/>
    </location>
    <ligand>
        <name>IMP</name>
        <dbReference type="ChEBI" id="CHEBI:58053"/>
        <note>ligand shared between dimeric partners</note>
    </ligand>
</feature>
<feature type="binding site" evidence="8">
    <location>
        <position position="305"/>
    </location>
    <ligand>
        <name>GTP</name>
        <dbReference type="ChEBI" id="CHEBI:37565"/>
    </ligand>
</feature>
<comment type="caution">
    <text evidence="11">The sequence shown here is derived from an EMBL/GenBank/DDBJ whole genome shotgun (WGS) entry which is preliminary data.</text>
</comment>
<feature type="active site" evidence="9">
    <location>
        <position position="140"/>
    </location>
</feature>
<keyword evidence="2 8" id="KW-0436">Ligase</keyword>
<feature type="binding site" evidence="8">
    <location>
        <position position="40"/>
    </location>
    <ligand>
        <name>Mg(2+)</name>
        <dbReference type="ChEBI" id="CHEBI:18420"/>
    </ligand>
</feature>
<dbReference type="PANTHER" id="PTHR11846">
    <property type="entry name" value="ADENYLOSUCCINATE SYNTHETASE"/>
    <property type="match status" value="1"/>
</dbReference>
<dbReference type="CDD" id="cd03108">
    <property type="entry name" value="AdSS"/>
    <property type="match status" value="1"/>
</dbReference>
<reference evidence="11 12" key="1">
    <citation type="submission" date="2019-02" db="EMBL/GenBank/DDBJ databases">
        <title>Draft genome sequence of Amycolatopsis sp. 8-3EHSu isolated from roots of Suaeda maritima.</title>
        <authorList>
            <person name="Duangmal K."/>
            <person name="Chantavorakit T."/>
        </authorList>
    </citation>
    <scope>NUCLEOTIDE SEQUENCE [LARGE SCALE GENOMIC DNA]</scope>
    <source>
        <strain evidence="11 12">8-3EHSu</strain>
    </source>
</reference>
<accession>A0A4Q7JDY5</accession>
<keyword evidence="3 8" id="KW-0479">Metal-binding</keyword>
<feature type="binding site" evidence="8">
    <location>
        <begin position="12"/>
        <end position="18"/>
    </location>
    <ligand>
        <name>GTP</name>
        <dbReference type="ChEBI" id="CHEBI:37565"/>
    </ligand>
</feature>
<evidence type="ECO:0000256" key="8">
    <source>
        <dbReference type="HAMAP-Rule" id="MF_00011"/>
    </source>
</evidence>
<dbReference type="GO" id="GO:0046040">
    <property type="term" value="P:IMP metabolic process"/>
    <property type="evidence" value="ECO:0007669"/>
    <property type="project" value="TreeGrafter"/>
</dbReference>
<feature type="active site" description="Proton donor" evidence="8">
    <location>
        <position position="41"/>
    </location>
</feature>
<dbReference type="PANTHER" id="PTHR11846:SF0">
    <property type="entry name" value="ADENYLOSUCCINATE SYNTHETASE"/>
    <property type="match status" value="1"/>
</dbReference>
<evidence type="ECO:0000256" key="5">
    <source>
        <dbReference type="ARBA" id="ARBA00022755"/>
    </source>
</evidence>
<gene>
    <name evidence="8" type="primary">purA</name>
    <name evidence="11" type="ORF">EWH70_05000</name>
</gene>
<dbReference type="Gene3D" id="3.90.170.10">
    <property type="entry name" value="Adenylosuccinate Synthetase, subunit A, domain 3"/>
    <property type="match status" value="1"/>
</dbReference>
<dbReference type="Gene3D" id="3.40.440.10">
    <property type="entry name" value="Adenylosuccinate Synthetase, subunit A, domain 1"/>
    <property type="match status" value="1"/>
</dbReference>
<evidence type="ECO:0000256" key="7">
    <source>
        <dbReference type="ARBA" id="ARBA00023134"/>
    </source>
</evidence>
<comment type="function">
    <text evidence="8">Plays an important role in the de novo pathway of purine nucleotide biosynthesis. Catalyzes the first committed step in the biosynthesis of AMP from IMP.</text>
</comment>
<feature type="binding site" evidence="8">
    <location>
        <position position="143"/>
    </location>
    <ligand>
        <name>IMP</name>
        <dbReference type="ChEBI" id="CHEBI:58053"/>
        <note>ligand shared between dimeric partners</note>
    </ligand>
</feature>
<keyword evidence="5 8" id="KW-0658">Purine biosynthesis</keyword>
<dbReference type="GO" id="GO:0004019">
    <property type="term" value="F:adenylosuccinate synthase activity"/>
    <property type="evidence" value="ECO:0007669"/>
    <property type="project" value="UniProtKB-UniRule"/>
</dbReference>
<dbReference type="Pfam" id="PF00709">
    <property type="entry name" value="Adenylsucc_synt"/>
    <property type="match status" value="1"/>
</dbReference>
<organism evidence="11 12">
    <name type="scientific">Amycolatopsis suaedae</name>
    <dbReference type="NCBI Taxonomy" id="2510978"/>
    <lineage>
        <taxon>Bacteria</taxon>
        <taxon>Bacillati</taxon>
        <taxon>Actinomycetota</taxon>
        <taxon>Actinomycetes</taxon>
        <taxon>Pseudonocardiales</taxon>
        <taxon>Pseudonocardiaceae</taxon>
        <taxon>Amycolatopsis</taxon>
    </lineage>
</organism>
<dbReference type="InterPro" id="IPR027417">
    <property type="entry name" value="P-loop_NTPase"/>
</dbReference>
<keyword evidence="6 8" id="KW-0460">Magnesium</keyword>
<dbReference type="UniPathway" id="UPA00075">
    <property type="reaction ID" value="UER00335"/>
</dbReference>
<keyword evidence="7 8" id="KW-0342">GTP-binding</keyword>
<dbReference type="FunFam" id="1.10.300.10:FF:000001">
    <property type="entry name" value="Adenylosuccinate synthetase"/>
    <property type="match status" value="1"/>
</dbReference>
<evidence type="ECO:0000256" key="9">
    <source>
        <dbReference type="PROSITE-ProRule" id="PRU10134"/>
    </source>
</evidence>
<dbReference type="AlphaFoldDB" id="A0A4Q7JDY5"/>
<comment type="catalytic activity">
    <reaction evidence="8 10">
        <text>IMP + L-aspartate + GTP = N(6)-(1,2-dicarboxyethyl)-AMP + GDP + phosphate + 2 H(+)</text>
        <dbReference type="Rhea" id="RHEA:15753"/>
        <dbReference type="ChEBI" id="CHEBI:15378"/>
        <dbReference type="ChEBI" id="CHEBI:29991"/>
        <dbReference type="ChEBI" id="CHEBI:37565"/>
        <dbReference type="ChEBI" id="CHEBI:43474"/>
        <dbReference type="ChEBI" id="CHEBI:57567"/>
        <dbReference type="ChEBI" id="CHEBI:58053"/>
        <dbReference type="ChEBI" id="CHEBI:58189"/>
        <dbReference type="EC" id="6.3.4.4"/>
    </reaction>
</comment>
<evidence type="ECO:0000256" key="1">
    <source>
        <dbReference type="ARBA" id="ARBA00011738"/>
    </source>
</evidence>
<comment type="pathway">
    <text evidence="8 10">Purine metabolism; AMP biosynthesis via de novo pathway; AMP from IMP: step 1/2.</text>
</comment>
<evidence type="ECO:0000256" key="4">
    <source>
        <dbReference type="ARBA" id="ARBA00022741"/>
    </source>
</evidence>
<keyword evidence="12" id="KW-1185">Reference proteome</keyword>
<comment type="cofactor">
    <cofactor evidence="8">
        <name>Mg(2+)</name>
        <dbReference type="ChEBI" id="CHEBI:18420"/>
    </cofactor>
    <text evidence="8">Binds 1 Mg(2+) ion per subunit.</text>
</comment>
<feature type="binding site" description="in other chain" evidence="8">
    <location>
        <position position="303"/>
    </location>
    <ligand>
        <name>IMP</name>
        <dbReference type="ChEBI" id="CHEBI:58053"/>
        <note>ligand shared between dimeric partners</note>
    </ligand>
</feature>
<evidence type="ECO:0000313" key="12">
    <source>
        <dbReference type="Proteomes" id="UP000292003"/>
    </source>
</evidence>
<feature type="binding site" evidence="8">
    <location>
        <begin position="299"/>
        <end position="305"/>
    </location>
    <ligand>
        <name>substrate</name>
    </ligand>
</feature>
<dbReference type="InterPro" id="IPR042111">
    <property type="entry name" value="Adenylosuccinate_synth_dom3"/>
</dbReference>
<feature type="binding site" evidence="8">
    <location>
        <begin position="331"/>
        <end position="333"/>
    </location>
    <ligand>
        <name>GTP</name>
        <dbReference type="ChEBI" id="CHEBI:37565"/>
    </ligand>
</feature>
<feature type="active site" description="Proton acceptor" evidence="8">
    <location>
        <position position="13"/>
    </location>
</feature>
<evidence type="ECO:0000256" key="6">
    <source>
        <dbReference type="ARBA" id="ARBA00022842"/>
    </source>
</evidence>
<protein>
    <recommendedName>
        <fullName evidence="8 10">Adenylosuccinate synthetase</fullName>
        <shortName evidence="8">AMPSase</shortName>
        <shortName evidence="8">AdSS</shortName>
        <ecNumber evidence="8 10">6.3.4.4</ecNumber>
    </recommendedName>
    <alternativeName>
        <fullName evidence="8">IMP--aspartate ligase</fullName>
    </alternativeName>
</protein>
<dbReference type="Proteomes" id="UP000292003">
    <property type="component" value="Unassembled WGS sequence"/>
</dbReference>
<dbReference type="GO" id="GO:0044208">
    <property type="term" value="P:'de novo' AMP biosynthetic process"/>
    <property type="evidence" value="ECO:0007669"/>
    <property type="project" value="UniProtKB-UniRule"/>
</dbReference>
<dbReference type="InterPro" id="IPR018220">
    <property type="entry name" value="Adenylosuccin_syn_GTP-bd"/>
</dbReference>
<dbReference type="HAMAP" id="MF_00011">
    <property type="entry name" value="Adenylosucc_synth"/>
    <property type="match status" value="1"/>
</dbReference>
<dbReference type="Gene3D" id="1.10.300.10">
    <property type="entry name" value="Adenylosuccinate Synthetase, subunit A, domain 2"/>
    <property type="match status" value="1"/>
</dbReference>
<dbReference type="InterPro" id="IPR042110">
    <property type="entry name" value="Adenylosuccinate_synth_dom2"/>
</dbReference>
<feature type="binding site" description="in other chain" evidence="8">
    <location>
        <begin position="38"/>
        <end position="41"/>
    </location>
    <ligand>
        <name>IMP</name>
        <dbReference type="ChEBI" id="CHEBI:58053"/>
        <note>ligand shared between dimeric partners</note>
    </ligand>
</feature>
<evidence type="ECO:0000313" key="11">
    <source>
        <dbReference type="EMBL" id="RZQ65246.1"/>
    </source>
</evidence>
<dbReference type="InterPro" id="IPR033128">
    <property type="entry name" value="Adenylosuccin_syn_Lys_AS"/>
</dbReference>
<dbReference type="GO" id="GO:0005737">
    <property type="term" value="C:cytoplasm"/>
    <property type="evidence" value="ECO:0007669"/>
    <property type="project" value="UniProtKB-SubCell"/>
</dbReference>
<evidence type="ECO:0000256" key="10">
    <source>
        <dbReference type="RuleBase" id="RU000520"/>
    </source>
</evidence>
<feature type="binding site" description="in other chain" evidence="8">
    <location>
        <position position="239"/>
    </location>
    <ligand>
        <name>IMP</name>
        <dbReference type="ChEBI" id="CHEBI:58053"/>
        <note>ligand shared between dimeric partners</note>
    </ligand>
</feature>
<dbReference type="SUPFAM" id="SSF52540">
    <property type="entry name" value="P-loop containing nucleoside triphosphate hydrolases"/>
    <property type="match status" value="1"/>
</dbReference>
<dbReference type="InterPro" id="IPR042109">
    <property type="entry name" value="Adenylosuccinate_synth_dom1"/>
</dbReference>
<feature type="binding site" evidence="8">
    <location>
        <begin position="413"/>
        <end position="415"/>
    </location>
    <ligand>
        <name>GTP</name>
        <dbReference type="ChEBI" id="CHEBI:37565"/>
    </ligand>
</feature>
<dbReference type="RefSeq" id="WP_130474032.1">
    <property type="nucleotide sequence ID" value="NZ_SFCC01000002.1"/>
</dbReference>
<keyword evidence="8" id="KW-0963">Cytoplasm</keyword>